<dbReference type="Gene3D" id="1.10.510.10">
    <property type="entry name" value="Transferase(Phosphotransferase) domain 1"/>
    <property type="match status" value="1"/>
</dbReference>
<accession>A0AAN7VWN1</accession>
<dbReference type="EMBL" id="JAVRQU010000027">
    <property type="protein sequence ID" value="KAK5690000.1"/>
    <property type="molecule type" value="Genomic_DNA"/>
</dbReference>
<comment type="caution">
    <text evidence="1">The sequence shown here is derived from an EMBL/GenBank/DDBJ whole genome shotgun (WGS) entry which is preliminary data.</text>
</comment>
<proteinExistence type="predicted"/>
<gene>
    <name evidence="1" type="ORF">LTR97_012483</name>
</gene>
<evidence type="ECO:0000313" key="1">
    <source>
        <dbReference type="EMBL" id="KAK5690000.1"/>
    </source>
</evidence>
<dbReference type="InterPro" id="IPR011009">
    <property type="entry name" value="Kinase-like_dom_sf"/>
</dbReference>
<organism evidence="1 2">
    <name type="scientific">Elasticomyces elasticus</name>
    <dbReference type="NCBI Taxonomy" id="574655"/>
    <lineage>
        <taxon>Eukaryota</taxon>
        <taxon>Fungi</taxon>
        <taxon>Dikarya</taxon>
        <taxon>Ascomycota</taxon>
        <taxon>Pezizomycotina</taxon>
        <taxon>Dothideomycetes</taxon>
        <taxon>Dothideomycetidae</taxon>
        <taxon>Mycosphaerellales</taxon>
        <taxon>Teratosphaeriaceae</taxon>
        <taxon>Elasticomyces</taxon>
    </lineage>
</organism>
<sequence length="221" mass="24918">MYTRGPGALYIWPPGCTDDEVTPLYIEPDHIEGTVLKSKRDIGQQDITVSTIRAALVGLEGHGDANDQLIYKEYRISTEIPTSNSEGICHSLVRNKCDNEGQALYELNIRDCKFVPTLLGTYHHIDKTSLVKTDGLIMTRVPGLTLGDCYSRMCPEEQAMVKKAFAVALEAVNAHRIDNGSHHLGNVLWNREEHKCYIVDFERACWGEDIKYESAEKWGLY</sequence>
<evidence type="ECO:0000313" key="2">
    <source>
        <dbReference type="Proteomes" id="UP001310594"/>
    </source>
</evidence>
<dbReference type="AlphaFoldDB" id="A0AAN7VWN1"/>
<protein>
    <submittedName>
        <fullName evidence="1">Uncharacterized protein</fullName>
    </submittedName>
</protein>
<dbReference type="Proteomes" id="UP001310594">
    <property type="component" value="Unassembled WGS sequence"/>
</dbReference>
<dbReference type="SUPFAM" id="SSF56112">
    <property type="entry name" value="Protein kinase-like (PK-like)"/>
    <property type="match status" value="1"/>
</dbReference>
<reference evidence="1" key="1">
    <citation type="submission" date="2023-08" db="EMBL/GenBank/DDBJ databases">
        <title>Black Yeasts Isolated from many extreme environments.</title>
        <authorList>
            <person name="Coleine C."/>
            <person name="Stajich J.E."/>
            <person name="Selbmann L."/>
        </authorList>
    </citation>
    <scope>NUCLEOTIDE SEQUENCE</scope>
    <source>
        <strain evidence="1">CCFEE 5810</strain>
    </source>
</reference>
<name>A0AAN7VWN1_9PEZI</name>